<dbReference type="Proteomes" id="UP000048600">
    <property type="component" value="Unassembled WGS sequence"/>
</dbReference>
<dbReference type="PATRIC" id="fig|1773.206.peg.3812"/>
<protein>
    <submittedName>
        <fullName evidence="5">Uncharacterized protein</fullName>
    </submittedName>
</protein>
<dbReference type="EMBL" id="CSAJ01000012">
    <property type="protein sequence ID" value="COV42713.1"/>
    <property type="molecule type" value="Genomic_DNA"/>
</dbReference>
<dbReference type="EMBL" id="CFOH01000096">
    <property type="protein sequence ID" value="CFE47838.1"/>
    <property type="molecule type" value="Genomic_DNA"/>
</dbReference>
<proteinExistence type="predicted"/>
<dbReference type="Proteomes" id="UP000046947">
    <property type="component" value="Unassembled WGS sequence"/>
</dbReference>
<dbReference type="Proteomes" id="UP000044938">
    <property type="component" value="Unassembled WGS sequence"/>
</dbReference>
<name>A0A0Q3YFG4_MYCTX</name>
<reference evidence="8" key="2">
    <citation type="submission" date="2015-03" db="EMBL/GenBank/DDBJ databases">
        <authorList>
            <consortium name="Pathogen Informatics"/>
            <person name="Murphy D."/>
        </authorList>
    </citation>
    <scope>NUCLEOTIDE SEQUENCE</scope>
    <source>
        <strain evidence="8">N09902308</strain>
    </source>
</reference>
<dbReference type="Proteomes" id="UP000039217">
    <property type="component" value="Unassembled WGS sequence"/>
</dbReference>
<dbReference type="EMBL" id="CSAE01000058">
    <property type="protein sequence ID" value="COV21303.1"/>
    <property type="molecule type" value="Genomic_DNA"/>
</dbReference>
<evidence type="ECO:0000313" key="5">
    <source>
        <dbReference type="EMBL" id="COV21303.1"/>
    </source>
</evidence>
<evidence type="ECO:0000313" key="14">
    <source>
        <dbReference type="Proteomes" id="UP000046947"/>
    </source>
</evidence>
<dbReference type="Proteomes" id="UP000038802">
    <property type="component" value="Unassembled WGS sequence"/>
</dbReference>
<accession>A0A0Q3YFG4</accession>
<evidence type="ECO:0000313" key="4">
    <source>
        <dbReference type="EMBL" id="CNW23536.1"/>
    </source>
</evidence>
<organism evidence="5 9">
    <name type="scientific">Mycobacterium tuberculosis</name>
    <dbReference type="NCBI Taxonomy" id="1773"/>
    <lineage>
        <taxon>Bacteria</taxon>
        <taxon>Bacillati</taxon>
        <taxon>Actinomycetota</taxon>
        <taxon>Actinomycetes</taxon>
        <taxon>Mycobacteriales</taxon>
        <taxon>Mycobacteriaceae</taxon>
        <taxon>Mycobacterium</taxon>
        <taxon>Mycobacterium tuberculosis complex</taxon>
    </lineage>
</organism>
<dbReference type="EMBL" id="CHKL01000465">
    <property type="protein sequence ID" value="COW83352.1"/>
    <property type="molecule type" value="Genomic_DNA"/>
</dbReference>
<evidence type="ECO:0000313" key="8">
    <source>
        <dbReference type="EMBL" id="COX38039.1"/>
    </source>
</evidence>
<dbReference type="EMBL" id="CQQC01001776">
    <property type="protein sequence ID" value="CNW23536.1"/>
    <property type="molecule type" value="Genomic_DNA"/>
</dbReference>
<dbReference type="AlphaFoldDB" id="A0A0Q3YFG4"/>
<evidence type="ECO:0000313" key="12">
    <source>
        <dbReference type="Proteomes" id="UP000044938"/>
    </source>
</evidence>
<evidence type="ECO:0000313" key="7">
    <source>
        <dbReference type="EMBL" id="COW83352.1"/>
    </source>
</evidence>
<feature type="region of interest" description="Disordered" evidence="1">
    <location>
        <begin position="32"/>
        <end position="53"/>
    </location>
</feature>
<reference evidence="9 10" key="3">
    <citation type="submission" date="2015-03" db="EMBL/GenBank/DDBJ databases">
        <authorList>
            <consortium name="Pathogen Informatics"/>
        </authorList>
    </citation>
    <scope>NUCLEOTIDE SEQUENCE [LARGE SCALE GENOMIC DNA]</scope>
    <source>
        <strain evidence="3 13">C09601061</strain>
        <strain evidence="4 11">D00501624</strain>
        <strain evidence="2 14">H09601792</strain>
        <strain evidence="9">K00500041</strain>
        <strain evidence="6 12">M09401471</strain>
        <strain evidence="10">N09902308</strain>
        <strain evidence="7 15">P00601463</strain>
    </source>
</reference>
<evidence type="ECO:0000313" key="2">
    <source>
        <dbReference type="EMBL" id="CFE47838.1"/>
    </source>
</evidence>
<sequence length="53" mass="5741">MEARCCRSTKSLTDFGLGLLLIAVLGTDLGTEQAETNPYNRDAAEQAGRRNRG</sequence>
<evidence type="ECO:0000313" key="11">
    <source>
        <dbReference type="Proteomes" id="UP000039217"/>
    </source>
</evidence>
<gene>
    <name evidence="3" type="ORF">ERS007657_02989</name>
    <name evidence="4" type="ORF">ERS007661_03704</name>
    <name evidence="2" type="ORF">ERS007688_00884</name>
    <name evidence="5" type="ORF">ERS007703_00829</name>
    <name evidence="6" type="ORF">ERS007720_00196</name>
    <name evidence="8" type="ORF">ERS007739_01194</name>
    <name evidence="7" type="ORF">ERS007741_03242</name>
</gene>
<reference evidence="5" key="1">
    <citation type="submission" date="2015-03" db="EMBL/GenBank/DDBJ databases">
        <authorList>
            <person name="Murphy D."/>
        </authorList>
    </citation>
    <scope>NUCLEOTIDE SEQUENCE [LARGE SCALE GENOMIC DNA]</scope>
    <source>
        <strain evidence="5">K00500041</strain>
    </source>
</reference>
<dbReference type="Proteomes" id="UP000046680">
    <property type="component" value="Unassembled WGS sequence"/>
</dbReference>
<evidence type="ECO:0000313" key="15">
    <source>
        <dbReference type="Proteomes" id="UP000048600"/>
    </source>
</evidence>
<dbReference type="EMBL" id="CGCX01001304">
    <property type="protein sequence ID" value="CFR92404.1"/>
    <property type="molecule type" value="Genomic_DNA"/>
</dbReference>
<feature type="compositionally biased region" description="Basic and acidic residues" evidence="1">
    <location>
        <begin position="42"/>
        <end position="53"/>
    </location>
</feature>
<evidence type="ECO:0000313" key="9">
    <source>
        <dbReference type="Proteomes" id="UP000038802"/>
    </source>
</evidence>
<evidence type="ECO:0000313" key="3">
    <source>
        <dbReference type="EMBL" id="CFR92404.1"/>
    </source>
</evidence>
<dbReference type="EMBL" id="CSBK01000422">
    <property type="protein sequence ID" value="COX38039.1"/>
    <property type="molecule type" value="Genomic_DNA"/>
</dbReference>
<evidence type="ECO:0000313" key="10">
    <source>
        <dbReference type="Proteomes" id="UP000039021"/>
    </source>
</evidence>
<evidence type="ECO:0000313" key="6">
    <source>
        <dbReference type="EMBL" id="COV42713.1"/>
    </source>
</evidence>
<dbReference type="Proteomes" id="UP000039021">
    <property type="component" value="Unassembled WGS sequence"/>
</dbReference>
<evidence type="ECO:0000256" key="1">
    <source>
        <dbReference type="SAM" id="MobiDB-lite"/>
    </source>
</evidence>
<evidence type="ECO:0000313" key="13">
    <source>
        <dbReference type="Proteomes" id="UP000046680"/>
    </source>
</evidence>